<reference evidence="1 2" key="1">
    <citation type="journal article" date="2014" name="Genome Announc.">
        <title>Draft Genome Sequence of the Boron-Tolerant and Moderately Halotolerant Bacterium Gracilibacillus boraciitolerans JCM 21714T.</title>
        <authorList>
            <person name="Ahmed I."/>
            <person name="Oshima K."/>
            <person name="Suda W."/>
            <person name="Kitamura K."/>
            <person name="Iida T."/>
            <person name="Ohmori Y."/>
            <person name="Fujiwara T."/>
            <person name="Hattori M."/>
            <person name="Ohkuma M."/>
        </authorList>
    </citation>
    <scope>NUCLEOTIDE SEQUENCE [LARGE SCALE GENOMIC DNA]</scope>
    <source>
        <strain evidence="1 2">JCM 21714</strain>
    </source>
</reference>
<dbReference type="STRING" id="1298598.JCM21714_4115"/>
<organism evidence="1 2">
    <name type="scientific">Gracilibacillus boraciitolerans JCM 21714</name>
    <dbReference type="NCBI Taxonomy" id="1298598"/>
    <lineage>
        <taxon>Bacteria</taxon>
        <taxon>Bacillati</taxon>
        <taxon>Bacillota</taxon>
        <taxon>Bacilli</taxon>
        <taxon>Bacillales</taxon>
        <taxon>Bacillaceae</taxon>
        <taxon>Gracilibacillus</taxon>
    </lineage>
</organism>
<dbReference type="OrthoDB" id="8727830at2"/>
<evidence type="ECO:0000313" key="2">
    <source>
        <dbReference type="Proteomes" id="UP000019102"/>
    </source>
</evidence>
<name>W4VNJ0_9BACI</name>
<dbReference type="Proteomes" id="UP000019102">
    <property type="component" value="Unassembled WGS sequence"/>
</dbReference>
<sequence>MLEFCEAYEYYNDKKYMSAFLKAGHASGKFAQANTEMRNSEYGIWEGFYVNDCLNNTKFTAYLLIKLMGYIRVIGEGPRYFYWQRELLYSEEDRKIMLLTNTQNHLTDEELFILLNEENKSWTEVNTDRLS</sequence>
<evidence type="ECO:0000313" key="1">
    <source>
        <dbReference type="EMBL" id="GAE94915.1"/>
    </source>
</evidence>
<dbReference type="EMBL" id="BAVS01000034">
    <property type="protein sequence ID" value="GAE94915.1"/>
    <property type="molecule type" value="Genomic_DNA"/>
</dbReference>
<gene>
    <name evidence="1" type="ORF">JCM21714_4115</name>
</gene>
<accession>W4VNJ0</accession>
<dbReference type="AlphaFoldDB" id="W4VNJ0"/>
<comment type="caution">
    <text evidence="1">The sequence shown here is derived from an EMBL/GenBank/DDBJ whole genome shotgun (WGS) entry which is preliminary data.</text>
</comment>
<keyword evidence="2" id="KW-1185">Reference proteome</keyword>
<protein>
    <submittedName>
        <fullName evidence="1">Uncharacterized protein</fullName>
    </submittedName>
</protein>
<dbReference type="eggNOG" id="ENOG502Z7KK">
    <property type="taxonomic scope" value="Bacteria"/>
</dbReference>
<proteinExistence type="predicted"/>